<feature type="non-terminal residue" evidence="2">
    <location>
        <position position="1"/>
    </location>
</feature>
<protein>
    <submittedName>
        <fullName evidence="2">Uncharacterized protein</fullName>
    </submittedName>
</protein>
<feature type="region of interest" description="Disordered" evidence="1">
    <location>
        <begin position="54"/>
        <end position="139"/>
    </location>
</feature>
<feature type="compositionally biased region" description="Basic and acidic residues" evidence="1">
    <location>
        <begin position="116"/>
        <end position="131"/>
    </location>
</feature>
<sequence>CPTNSFRCLDAPVVLSGGRFDRGGGGGDGRGCVMATGNATAVITPALPGATNAIDARLPRAPTRVASGGGGGGYDPGNDRGSGGGGYQNRDRGGSSQGGSGDGGYSRFNDNGGGRGGREEGGGGGGNRRDGGGPIRNDGGMRSIYMTALLEIFVKGKAKNVAVEVAFPVTSEEDLVALDQNISSGSQERY</sequence>
<evidence type="ECO:0000256" key="1">
    <source>
        <dbReference type="SAM" id="MobiDB-lite"/>
    </source>
</evidence>
<feature type="compositionally biased region" description="Gly residues" evidence="1">
    <location>
        <begin position="95"/>
        <end position="104"/>
    </location>
</feature>
<dbReference type="KEGG" id="dya:Dyak_GE28611"/>
<reference evidence="2 3" key="1">
    <citation type="journal article" date="2007" name="Nature">
        <title>Evolution of genes and genomes on the Drosophila phylogeny.</title>
        <authorList>
            <consortium name="Drosophila 12 Genomes Consortium"/>
            <person name="Clark A.G."/>
            <person name="Eisen M.B."/>
            <person name="Smith D.R."/>
            <person name="Bergman C.M."/>
            <person name="Oliver B."/>
            <person name="Markow T.A."/>
            <person name="Kaufman T.C."/>
            <person name="Kellis M."/>
            <person name="Gelbart W."/>
            <person name="Iyer V.N."/>
            <person name="Pollard D.A."/>
            <person name="Sackton T.B."/>
            <person name="Larracuente A.M."/>
            <person name="Singh N.D."/>
            <person name="Abad J.P."/>
            <person name="Abt D.N."/>
            <person name="Adryan B."/>
            <person name="Aguade M."/>
            <person name="Akashi H."/>
            <person name="Anderson W.W."/>
            <person name="Aquadro C.F."/>
            <person name="Ardell D.H."/>
            <person name="Arguello R."/>
            <person name="Artieri C.G."/>
            <person name="Barbash D.A."/>
            <person name="Barker D."/>
            <person name="Barsanti P."/>
            <person name="Batterham P."/>
            <person name="Batzoglou S."/>
            <person name="Begun D."/>
            <person name="Bhutkar A."/>
            <person name="Blanco E."/>
            <person name="Bosak S.A."/>
            <person name="Bradley R.K."/>
            <person name="Brand A.D."/>
            <person name="Brent M.R."/>
            <person name="Brooks A.N."/>
            <person name="Brown R.H."/>
            <person name="Butlin R.K."/>
            <person name="Caggese C."/>
            <person name="Calvi B.R."/>
            <person name="Bernardo de Carvalho A."/>
            <person name="Caspi A."/>
            <person name="Castrezana S."/>
            <person name="Celniker S.E."/>
            <person name="Chang J.L."/>
            <person name="Chapple C."/>
            <person name="Chatterji S."/>
            <person name="Chinwalla A."/>
            <person name="Civetta A."/>
            <person name="Clifton S.W."/>
            <person name="Comeron J.M."/>
            <person name="Costello J.C."/>
            <person name="Coyne J.A."/>
            <person name="Daub J."/>
            <person name="David R.G."/>
            <person name="Delcher A.L."/>
            <person name="Delehaunty K."/>
            <person name="Do C.B."/>
            <person name="Ebling H."/>
            <person name="Edwards K."/>
            <person name="Eickbush T."/>
            <person name="Evans J.D."/>
            <person name="Filipski A."/>
            <person name="Findeiss S."/>
            <person name="Freyhult E."/>
            <person name="Fulton L."/>
            <person name="Fulton R."/>
            <person name="Garcia A.C."/>
            <person name="Gardiner A."/>
            <person name="Garfield D.A."/>
            <person name="Garvin B.E."/>
            <person name="Gibson G."/>
            <person name="Gilbert D."/>
            <person name="Gnerre S."/>
            <person name="Godfrey J."/>
            <person name="Good R."/>
            <person name="Gotea V."/>
            <person name="Gravely B."/>
            <person name="Greenberg A.J."/>
            <person name="Griffiths-Jones S."/>
            <person name="Gross S."/>
            <person name="Guigo R."/>
            <person name="Gustafson E.A."/>
            <person name="Haerty W."/>
            <person name="Hahn M.W."/>
            <person name="Halligan D.L."/>
            <person name="Halpern A.L."/>
            <person name="Halter G.M."/>
            <person name="Han M.V."/>
            <person name="Heger A."/>
            <person name="Hillier L."/>
            <person name="Hinrichs A.S."/>
            <person name="Holmes I."/>
            <person name="Hoskins R.A."/>
            <person name="Hubisz M.J."/>
            <person name="Hultmark D."/>
            <person name="Huntley M.A."/>
            <person name="Jaffe D.B."/>
            <person name="Jagadeeshan S."/>
            <person name="Jeck W.R."/>
            <person name="Johnson J."/>
            <person name="Jones C.D."/>
            <person name="Jordan W.C."/>
            <person name="Karpen G.H."/>
            <person name="Kataoka E."/>
            <person name="Keightley P.D."/>
            <person name="Kheradpour P."/>
            <person name="Kirkness E.F."/>
            <person name="Koerich L.B."/>
            <person name="Kristiansen K."/>
            <person name="Kudrna D."/>
            <person name="Kulathinal R.J."/>
            <person name="Kumar S."/>
            <person name="Kwok R."/>
            <person name="Lander E."/>
            <person name="Langley C.H."/>
            <person name="Lapoint R."/>
            <person name="Lazzaro B.P."/>
            <person name="Lee S.J."/>
            <person name="Levesque L."/>
            <person name="Li R."/>
            <person name="Lin C.F."/>
            <person name="Lin M.F."/>
            <person name="Lindblad-Toh K."/>
            <person name="Llopart A."/>
            <person name="Long M."/>
            <person name="Low L."/>
            <person name="Lozovsky E."/>
            <person name="Lu J."/>
            <person name="Luo M."/>
            <person name="Machado C.A."/>
            <person name="Makalowski W."/>
            <person name="Marzo M."/>
            <person name="Matsuda M."/>
            <person name="Matzkin L."/>
            <person name="McAllister B."/>
            <person name="McBride C.S."/>
            <person name="McKernan B."/>
            <person name="McKernan K."/>
            <person name="Mendez-Lago M."/>
            <person name="Minx P."/>
            <person name="Mollenhauer M.U."/>
            <person name="Montooth K."/>
            <person name="Mount S.M."/>
            <person name="Mu X."/>
            <person name="Myers E."/>
            <person name="Negre B."/>
            <person name="Newfeld S."/>
            <person name="Nielsen R."/>
            <person name="Noor M.A."/>
            <person name="O'Grady P."/>
            <person name="Pachter L."/>
            <person name="Papaceit M."/>
            <person name="Parisi M.J."/>
            <person name="Parisi M."/>
            <person name="Parts L."/>
            <person name="Pedersen J.S."/>
            <person name="Pesole G."/>
            <person name="Phillippy A.M."/>
            <person name="Ponting C.P."/>
            <person name="Pop M."/>
            <person name="Porcelli D."/>
            <person name="Powell J.R."/>
            <person name="Prohaska S."/>
            <person name="Pruitt K."/>
            <person name="Puig M."/>
            <person name="Quesneville H."/>
            <person name="Ram K.R."/>
            <person name="Rand D."/>
            <person name="Rasmussen M.D."/>
            <person name="Reed L.K."/>
            <person name="Reenan R."/>
            <person name="Reily A."/>
            <person name="Remington K.A."/>
            <person name="Rieger T.T."/>
            <person name="Ritchie M.G."/>
            <person name="Robin C."/>
            <person name="Rogers Y.H."/>
            <person name="Rohde C."/>
            <person name="Rozas J."/>
            <person name="Rubenfield M.J."/>
            <person name="Ruiz A."/>
            <person name="Russo S."/>
            <person name="Salzberg S.L."/>
            <person name="Sanchez-Gracia A."/>
            <person name="Saranga D.J."/>
            <person name="Sato H."/>
            <person name="Schaeffer S.W."/>
            <person name="Schatz M.C."/>
            <person name="Schlenke T."/>
            <person name="Schwartz R."/>
            <person name="Segarra C."/>
            <person name="Singh R.S."/>
            <person name="Sirot L."/>
            <person name="Sirota M."/>
            <person name="Sisneros N.B."/>
            <person name="Smith C.D."/>
            <person name="Smith T.F."/>
            <person name="Spieth J."/>
            <person name="Stage D.E."/>
            <person name="Stark A."/>
            <person name="Stephan W."/>
            <person name="Strausberg R.L."/>
            <person name="Strempel S."/>
            <person name="Sturgill D."/>
            <person name="Sutton G."/>
            <person name="Sutton G.G."/>
            <person name="Tao W."/>
            <person name="Teichmann S."/>
            <person name="Tobari Y.N."/>
            <person name="Tomimura Y."/>
            <person name="Tsolas J.M."/>
            <person name="Valente V.L."/>
            <person name="Venter E."/>
            <person name="Venter J.C."/>
            <person name="Vicario S."/>
            <person name="Vieira F.G."/>
            <person name="Vilella A.J."/>
            <person name="Villasante A."/>
            <person name="Walenz B."/>
            <person name="Wang J."/>
            <person name="Wasserman M."/>
            <person name="Watts T."/>
            <person name="Wilson D."/>
            <person name="Wilson R.K."/>
            <person name="Wing R.A."/>
            <person name="Wolfner M.F."/>
            <person name="Wong A."/>
            <person name="Wong G.K."/>
            <person name="Wu C.I."/>
            <person name="Wu G."/>
            <person name="Yamamoto D."/>
            <person name="Yang H.P."/>
            <person name="Yang S.P."/>
            <person name="Yorke J.A."/>
            <person name="Yoshida K."/>
            <person name="Zdobnov E."/>
            <person name="Zhang P."/>
            <person name="Zhang Y."/>
            <person name="Zimin A.V."/>
            <person name="Baldwin J."/>
            <person name="Abdouelleil A."/>
            <person name="Abdulkadir J."/>
            <person name="Abebe A."/>
            <person name="Abera B."/>
            <person name="Abreu J."/>
            <person name="Acer S.C."/>
            <person name="Aftuck L."/>
            <person name="Alexander A."/>
            <person name="An P."/>
            <person name="Anderson E."/>
            <person name="Anderson S."/>
            <person name="Arachi H."/>
            <person name="Azer M."/>
            <person name="Bachantsang P."/>
            <person name="Barry A."/>
            <person name="Bayul T."/>
            <person name="Berlin A."/>
            <person name="Bessette D."/>
            <person name="Bloom T."/>
            <person name="Blye J."/>
            <person name="Boguslavskiy L."/>
            <person name="Bonnet C."/>
            <person name="Boukhgalter B."/>
            <person name="Bourzgui I."/>
            <person name="Brown A."/>
            <person name="Cahill P."/>
            <person name="Channer S."/>
            <person name="Cheshatsang Y."/>
            <person name="Chuda L."/>
            <person name="Citroen M."/>
            <person name="Collymore A."/>
            <person name="Cooke P."/>
            <person name="Costello M."/>
            <person name="D'Aco K."/>
            <person name="Daza R."/>
            <person name="De Haan G."/>
            <person name="DeGray S."/>
            <person name="DeMaso C."/>
            <person name="Dhargay N."/>
            <person name="Dooley K."/>
            <person name="Dooley E."/>
            <person name="Doricent M."/>
            <person name="Dorje P."/>
            <person name="Dorjee K."/>
            <person name="Dupes A."/>
            <person name="Elong R."/>
            <person name="Falk J."/>
            <person name="Farina A."/>
            <person name="Faro S."/>
            <person name="Ferguson D."/>
            <person name="Fisher S."/>
            <person name="Foley C.D."/>
            <person name="Franke A."/>
            <person name="Friedrich D."/>
            <person name="Gadbois L."/>
            <person name="Gearin G."/>
            <person name="Gearin C.R."/>
            <person name="Giannoukos G."/>
            <person name="Goode T."/>
            <person name="Graham J."/>
            <person name="Grandbois E."/>
            <person name="Grewal S."/>
            <person name="Gyaltsen K."/>
            <person name="Hafez N."/>
            <person name="Hagos B."/>
            <person name="Hall J."/>
            <person name="Henson C."/>
            <person name="Hollinger A."/>
            <person name="Honan T."/>
            <person name="Huard M.D."/>
            <person name="Hughes L."/>
            <person name="Hurhula B."/>
            <person name="Husby M.E."/>
            <person name="Kamat A."/>
            <person name="Kanga B."/>
            <person name="Kashin S."/>
            <person name="Khazanovich D."/>
            <person name="Kisner P."/>
            <person name="Lance K."/>
            <person name="Lara M."/>
            <person name="Lee W."/>
            <person name="Lennon N."/>
            <person name="Letendre F."/>
            <person name="LeVine R."/>
            <person name="Lipovsky A."/>
            <person name="Liu X."/>
            <person name="Liu J."/>
            <person name="Liu S."/>
            <person name="Lokyitsang T."/>
            <person name="Lokyitsang Y."/>
            <person name="Lubonja R."/>
            <person name="Lui A."/>
            <person name="MacDonald P."/>
            <person name="Magnisalis V."/>
            <person name="Maru K."/>
            <person name="Matthews C."/>
            <person name="McCusker W."/>
            <person name="McDonough S."/>
            <person name="Mehta T."/>
            <person name="Meldrim J."/>
            <person name="Meneus L."/>
            <person name="Mihai O."/>
            <person name="Mihalev A."/>
            <person name="Mihova T."/>
            <person name="Mittelman R."/>
            <person name="Mlenga V."/>
            <person name="Montmayeur A."/>
            <person name="Mulrain L."/>
            <person name="Navidi A."/>
            <person name="Naylor J."/>
            <person name="Negash T."/>
            <person name="Nguyen T."/>
            <person name="Nguyen N."/>
            <person name="Nicol R."/>
            <person name="Norbu C."/>
            <person name="Norbu N."/>
            <person name="Novod N."/>
            <person name="O'Neill B."/>
            <person name="Osman S."/>
            <person name="Markiewicz E."/>
            <person name="Oyono O.L."/>
            <person name="Patti C."/>
            <person name="Phunkhang P."/>
            <person name="Pierre F."/>
            <person name="Priest M."/>
            <person name="Raghuraman S."/>
            <person name="Rege F."/>
            <person name="Reyes R."/>
            <person name="Rise C."/>
            <person name="Rogov P."/>
            <person name="Ross K."/>
            <person name="Ryan E."/>
            <person name="Settipalli S."/>
            <person name="Shea T."/>
            <person name="Sherpa N."/>
            <person name="Shi L."/>
            <person name="Shih D."/>
            <person name="Sparrow T."/>
            <person name="Spaulding J."/>
            <person name="Stalker J."/>
            <person name="Stange-Thomann N."/>
            <person name="Stavropoulos S."/>
            <person name="Stone C."/>
            <person name="Strader C."/>
            <person name="Tesfaye S."/>
            <person name="Thomson T."/>
            <person name="Thoulutsang Y."/>
            <person name="Thoulutsang D."/>
            <person name="Topham K."/>
            <person name="Topping I."/>
            <person name="Tsamla T."/>
            <person name="Vassiliev H."/>
            <person name="Vo A."/>
            <person name="Wangchuk T."/>
            <person name="Wangdi T."/>
            <person name="Weiand M."/>
            <person name="Wilkinson J."/>
            <person name="Wilson A."/>
            <person name="Yadav S."/>
            <person name="Young G."/>
            <person name="Yu Q."/>
            <person name="Zembek L."/>
            <person name="Zhong D."/>
            <person name="Zimmer A."/>
            <person name="Zwirko Z."/>
            <person name="Jaffe D.B."/>
            <person name="Alvarez P."/>
            <person name="Brockman W."/>
            <person name="Butler J."/>
            <person name="Chin C."/>
            <person name="Gnerre S."/>
            <person name="Grabherr M."/>
            <person name="Kleber M."/>
            <person name="Mauceli E."/>
            <person name="MacCallum I."/>
        </authorList>
    </citation>
    <scope>NUCLEOTIDE SEQUENCE [LARGE SCALE GENOMIC DNA]</scope>
    <source>
        <strain evidence="3">Tai18E2 / Tucson 14021-0261.01</strain>
    </source>
</reference>
<accession>A0A0R1E8W8</accession>
<dbReference type="Proteomes" id="UP000002282">
    <property type="component" value="Unassembled WGS sequence"/>
</dbReference>
<feature type="non-terminal residue" evidence="2">
    <location>
        <position position="190"/>
    </location>
</feature>
<name>A0A0R1E8W8_DROYA</name>
<evidence type="ECO:0000313" key="3">
    <source>
        <dbReference type="Proteomes" id="UP000002282"/>
    </source>
</evidence>
<reference evidence="2 3" key="2">
    <citation type="journal article" date="2007" name="PLoS Biol.">
        <title>Principles of genome evolution in the Drosophila melanogaster species group.</title>
        <authorList>
            <person name="Ranz J.M."/>
            <person name="Maurin D."/>
            <person name="Chan Y.S."/>
            <person name="von Grotthuss M."/>
            <person name="Hillier L.W."/>
            <person name="Roote J."/>
            <person name="Ashburner M."/>
            <person name="Bergman C.M."/>
        </authorList>
    </citation>
    <scope>NUCLEOTIDE SEQUENCE [LARGE SCALE GENOMIC DNA]</scope>
    <source>
        <strain evidence="3">Tai18E2 / Tucson 14021-0261.01</strain>
    </source>
</reference>
<dbReference type="EMBL" id="CH896969">
    <property type="protein sequence ID" value="KRK05677.1"/>
    <property type="molecule type" value="Genomic_DNA"/>
</dbReference>
<dbReference type="AlphaFoldDB" id="A0A0R1E8W8"/>
<organism evidence="2 3">
    <name type="scientific">Drosophila yakuba</name>
    <name type="common">Fruit fly</name>
    <dbReference type="NCBI Taxonomy" id="7245"/>
    <lineage>
        <taxon>Eukaryota</taxon>
        <taxon>Metazoa</taxon>
        <taxon>Ecdysozoa</taxon>
        <taxon>Arthropoda</taxon>
        <taxon>Hexapoda</taxon>
        <taxon>Insecta</taxon>
        <taxon>Pterygota</taxon>
        <taxon>Neoptera</taxon>
        <taxon>Endopterygota</taxon>
        <taxon>Diptera</taxon>
        <taxon>Brachycera</taxon>
        <taxon>Muscomorpha</taxon>
        <taxon>Ephydroidea</taxon>
        <taxon>Drosophilidae</taxon>
        <taxon>Drosophila</taxon>
        <taxon>Sophophora</taxon>
    </lineage>
</organism>
<proteinExistence type="predicted"/>
<feature type="compositionally biased region" description="Gly residues" evidence="1">
    <location>
        <begin position="67"/>
        <end position="87"/>
    </location>
</feature>
<evidence type="ECO:0000313" key="2">
    <source>
        <dbReference type="EMBL" id="KRK05677.1"/>
    </source>
</evidence>
<keyword evidence="3" id="KW-1185">Reference proteome</keyword>
<gene>
    <name evidence="2" type="primary">Dyak\GE28611</name>
    <name evidence="2" type="synonym">GE28611</name>
    <name evidence="2" type="ORF">Dyak_GE28611</name>
</gene>